<evidence type="ECO:0000313" key="10">
    <source>
        <dbReference type="Proteomes" id="UP000192320"/>
    </source>
</evidence>
<dbReference type="PANTHER" id="PTHR11063">
    <property type="entry name" value="GLUTAMATE SEMIALDEHYDE DEHYDROGENASE"/>
    <property type="match status" value="1"/>
</dbReference>
<dbReference type="GO" id="GO:0055129">
    <property type="term" value="P:L-proline biosynthetic process"/>
    <property type="evidence" value="ECO:0007669"/>
    <property type="project" value="UniProtKB-UniRule"/>
</dbReference>
<dbReference type="Gene3D" id="3.40.309.10">
    <property type="entry name" value="Aldehyde Dehydrogenase, Chain A, domain 2"/>
    <property type="match status" value="1"/>
</dbReference>
<name>A0A7I7RA22_9MYCO</name>
<sequence>MSVPVLPDLRQEVHDAARRARIASRSLTALSTVAKNTALNAAADALGAHSDDILAANARDVAAARAAGTPEAMVDRLALSKDRIDGIAAGLRQVAGLPDPVGEVLRGYTLPNGLLLRQQRVPLGVVGMVYEGRPNVTVDAFGLTLKSGNAALLRGSSSAAQSNQALVDVLRGALVAEDLPADAVQLLSSVDRSTVTHLIQARGLVDVVIPRGGAGLIEAVVRDALVPTIETGVGNCHVYVHEAADLDIAEQVLLNSKTRRPSVCNAAETLLIDRAIAASAVPRLMDALTAAGVAVHGDADDAAAEDHLRREYLAMDIALSVVDGLEEAIDHINEYGTGHTEAIVTTNMAAAQRFSEQVDAAAVMVNASTAFTDGEQFGFGAEIGISTQKLHARGPMGLPELTSTKWIVWGDGHTRPA</sequence>
<evidence type="ECO:0000313" key="9">
    <source>
        <dbReference type="EMBL" id="ORB04429.1"/>
    </source>
</evidence>
<dbReference type="CDD" id="cd07079">
    <property type="entry name" value="ALDH_F18-19_ProA-GPR"/>
    <property type="match status" value="1"/>
</dbReference>
<dbReference type="NCBIfam" id="TIGR00407">
    <property type="entry name" value="proA"/>
    <property type="match status" value="1"/>
</dbReference>
<evidence type="ECO:0000256" key="1">
    <source>
        <dbReference type="ARBA" id="ARBA00004985"/>
    </source>
</evidence>
<comment type="subcellular location">
    <subcellularLocation>
        <location evidence="7">Cytoplasm</location>
    </subcellularLocation>
</comment>
<evidence type="ECO:0000256" key="4">
    <source>
        <dbReference type="ARBA" id="ARBA00022857"/>
    </source>
</evidence>
<dbReference type="PANTHER" id="PTHR11063:SF8">
    <property type="entry name" value="DELTA-1-PYRROLINE-5-CARBOXYLATE SYNTHASE"/>
    <property type="match status" value="1"/>
</dbReference>
<keyword evidence="7" id="KW-0963">Cytoplasm</keyword>
<dbReference type="PIRSF" id="PIRSF000151">
    <property type="entry name" value="GPR"/>
    <property type="match status" value="1"/>
</dbReference>
<dbReference type="GO" id="GO:0005737">
    <property type="term" value="C:cytoplasm"/>
    <property type="evidence" value="ECO:0007669"/>
    <property type="project" value="UniProtKB-SubCell"/>
</dbReference>
<dbReference type="RefSeq" id="WP_083022276.1">
    <property type="nucleotide sequence ID" value="NZ_AP022589.1"/>
</dbReference>
<dbReference type="GO" id="GO:0004350">
    <property type="term" value="F:glutamate-5-semialdehyde dehydrogenase activity"/>
    <property type="evidence" value="ECO:0007669"/>
    <property type="project" value="UniProtKB-UniRule"/>
</dbReference>
<dbReference type="InterPro" id="IPR016162">
    <property type="entry name" value="Ald_DH_N"/>
</dbReference>
<protein>
    <recommendedName>
        <fullName evidence="7">Gamma-glutamyl phosphate reductase</fullName>
        <shortName evidence="7">GPR</shortName>
        <ecNumber evidence="7">1.2.1.41</ecNumber>
    </recommendedName>
    <alternativeName>
        <fullName evidence="7">Glutamate-5-semialdehyde dehydrogenase</fullName>
    </alternativeName>
    <alternativeName>
        <fullName evidence="7">Glutamyl-gamma-semialdehyde dehydrogenase</fullName>
        <shortName evidence="7">GSA dehydrogenase</shortName>
    </alternativeName>
</protein>
<dbReference type="SUPFAM" id="SSF53720">
    <property type="entry name" value="ALDH-like"/>
    <property type="match status" value="1"/>
</dbReference>
<keyword evidence="10" id="KW-1185">Reference proteome</keyword>
<evidence type="ECO:0000256" key="6">
    <source>
        <dbReference type="ARBA" id="ARBA00049024"/>
    </source>
</evidence>
<dbReference type="OrthoDB" id="9809970at2"/>
<dbReference type="InterPro" id="IPR015590">
    <property type="entry name" value="Aldehyde_DH_dom"/>
</dbReference>
<accession>A0A7I7RA22</accession>
<keyword evidence="2 7" id="KW-0028">Amino-acid biosynthesis</keyword>
<evidence type="ECO:0000256" key="5">
    <source>
        <dbReference type="ARBA" id="ARBA00023002"/>
    </source>
</evidence>
<evidence type="ECO:0000256" key="7">
    <source>
        <dbReference type="HAMAP-Rule" id="MF_00412"/>
    </source>
</evidence>
<dbReference type="InterPro" id="IPR012134">
    <property type="entry name" value="Glu-5-SA_DH"/>
</dbReference>
<dbReference type="InterPro" id="IPR020593">
    <property type="entry name" value="G-glutamylP_reductase_CS"/>
</dbReference>
<dbReference type="NCBIfam" id="NF001221">
    <property type="entry name" value="PRK00197.1"/>
    <property type="match status" value="1"/>
</dbReference>
<dbReference type="EMBL" id="MVHZ01000001">
    <property type="protein sequence ID" value="ORB04429.1"/>
    <property type="molecule type" value="Genomic_DNA"/>
</dbReference>
<dbReference type="InterPro" id="IPR016161">
    <property type="entry name" value="Ald_DH/histidinol_DH"/>
</dbReference>
<proteinExistence type="inferred from homology"/>
<reference evidence="9 10" key="1">
    <citation type="submission" date="2017-02" db="EMBL/GenBank/DDBJ databases">
        <title>The new phylogeny of genus Mycobacterium.</title>
        <authorList>
            <person name="Tortoli E."/>
            <person name="Trovato A."/>
            <person name="Cirillo D.M."/>
        </authorList>
    </citation>
    <scope>NUCLEOTIDE SEQUENCE [LARGE SCALE GENOMIC DNA]</scope>
    <source>
        <strain evidence="9 10">DSM 45633</strain>
    </source>
</reference>
<dbReference type="EC" id="1.2.1.41" evidence="7"/>
<feature type="domain" description="Aldehyde dehydrogenase" evidence="8">
    <location>
        <begin position="11"/>
        <end position="292"/>
    </location>
</feature>
<evidence type="ECO:0000256" key="2">
    <source>
        <dbReference type="ARBA" id="ARBA00022605"/>
    </source>
</evidence>
<dbReference type="PROSITE" id="PS01223">
    <property type="entry name" value="PROA"/>
    <property type="match status" value="1"/>
</dbReference>
<dbReference type="HAMAP" id="MF_00412">
    <property type="entry name" value="ProA"/>
    <property type="match status" value="1"/>
</dbReference>
<gene>
    <name evidence="7" type="primary">proA</name>
    <name evidence="9" type="ORF">BST33_00595</name>
</gene>
<evidence type="ECO:0000259" key="8">
    <source>
        <dbReference type="Pfam" id="PF00171"/>
    </source>
</evidence>
<evidence type="ECO:0000256" key="3">
    <source>
        <dbReference type="ARBA" id="ARBA00022650"/>
    </source>
</evidence>
<dbReference type="Gene3D" id="3.40.605.10">
    <property type="entry name" value="Aldehyde Dehydrogenase, Chain A, domain 1"/>
    <property type="match status" value="1"/>
</dbReference>
<keyword evidence="4 7" id="KW-0521">NADP</keyword>
<dbReference type="FunFam" id="3.40.309.10:FF:000006">
    <property type="entry name" value="Gamma-glutamyl phosphate reductase"/>
    <property type="match status" value="1"/>
</dbReference>
<dbReference type="Proteomes" id="UP000192320">
    <property type="component" value="Unassembled WGS sequence"/>
</dbReference>
<comment type="similarity">
    <text evidence="7">Belongs to the gamma-glutamyl phosphate reductase family.</text>
</comment>
<keyword evidence="3 7" id="KW-0641">Proline biosynthesis</keyword>
<comment type="function">
    <text evidence="7">Catalyzes the NADPH-dependent reduction of L-glutamate 5-phosphate into L-glutamate 5-semialdehyde and phosphate. The product spontaneously undergoes cyclization to form 1-pyrroline-5-carboxylate.</text>
</comment>
<dbReference type="InterPro" id="IPR016163">
    <property type="entry name" value="Ald_DH_C"/>
</dbReference>
<comment type="catalytic activity">
    <reaction evidence="6 7">
        <text>L-glutamate 5-semialdehyde + phosphate + NADP(+) = L-glutamyl 5-phosphate + NADPH + H(+)</text>
        <dbReference type="Rhea" id="RHEA:19541"/>
        <dbReference type="ChEBI" id="CHEBI:15378"/>
        <dbReference type="ChEBI" id="CHEBI:43474"/>
        <dbReference type="ChEBI" id="CHEBI:57783"/>
        <dbReference type="ChEBI" id="CHEBI:58066"/>
        <dbReference type="ChEBI" id="CHEBI:58274"/>
        <dbReference type="ChEBI" id="CHEBI:58349"/>
        <dbReference type="EC" id="1.2.1.41"/>
    </reaction>
</comment>
<dbReference type="Pfam" id="PF00171">
    <property type="entry name" value="Aldedh"/>
    <property type="match status" value="2"/>
</dbReference>
<organism evidence="9 10">
    <name type="scientific">Mycolicibacter minnesotensis</name>
    <dbReference type="NCBI Taxonomy" id="1118379"/>
    <lineage>
        <taxon>Bacteria</taxon>
        <taxon>Bacillati</taxon>
        <taxon>Actinomycetota</taxon>
        <taxon>Actinomycetes</taxon>
        <taxon>Mycobacteriales</taxon>
        <taxon>Mycobacteriaceae</taxon>
        <taxon>Mycolicibacter</taxon>
    </lineage>
</organism>
<feature type="domain" description="Aldehyde dehydrogenase" evidence="8">
    <location>
        <begin position="321"/>
        <end position="406"/>
    </location>
</feature>
<comment type="caution">
    <text evidence="9">The sequence shown here is derived from an EMBL/GenBank/DDBJ whole genome shotgun (WGS) entry which is preliminary data.</text>
</comment>
<dbReference type="AlphaFoldDB" id="A0A7I7RA22"/>
<keyword evidence="5 7" id="KW-0560">Oxidoreductase</keyword>
<comment type="pathway">
    <text evidence="1 7">Amino-acid biosynthesis; L-proline biosynthesis; L-glutamate 5-semialdehyde from L-glutamate: step 2/2.</text>
</comment>
<dbReference type="GO" id="GO:0050661">
    <property type="term" value="F:NADP binding"/>
    <property type="evidence" value="ECO:0007669"/>
    <property type="project" value="InterPro"/>
</dbReference>
<dbReference type="InterPro" id="IPR000965">
    <property type="entry name" value="GPR_dom"/>
</dbReference>